<dbReference type="Proteomes" id="UP001292094">
    <property type="component" value="Unassembled WGS sequence"/>
</dbReference>
<reference evidence="2" key="1">
    <citation type="submission" date="2023-11" db="EMBL/GenBank/DDBJ databases">
        <title>Genome assemblies of two species of porcelain crab, Petrolisthes cinctipes and Petrolisthes manimaculis (Anomura: Porcellanidae).</title>
        <authorList>
            <person name="Angst P."/>
        </authorList>
    </citation>
    <scope>NUCLEOTIDE SEQUENCE</scope>
    <source>
        <strain evidence="2">PB745_02</strain>
        <tissue evidence="2">Gill</tissue>
    </source>
</reference>
<organism evidence="2 3">
    <name type="scientific">Petrolisthes manimaculis</name>
    <dbReference type="NCBI Taxonomy" id="1843537"/>
    <lineage>
        <taxon>Eukaryota</taxon>
        <taxon>Metazoa</taxon>
        <taxon>Ecdysozoa</taxon>
        <taxon>Arthropoda</taxon>
        <taxon>Crustacea</taxon>
        <taxon>Multicrustacea</taxon>
        <taxon>Malacostraca</taxon>
        <taxon>Eumalacostraca</taxon>
        <taxon>Eucarida</taxon>
        <taxon>Decapoda</taxon>
        <taxon>Pleocyemata</taxon>
        <taxon>Anomura</taxon>
        <taxon>Galatheoidea</taxon>
        <taxon>Porcellanidae</taxon>
        <taxon>Petrolisthes</taxon>
    </lineage>
</organism>
<evidence type="ECO:0000313" key="2">
    <source>
        <dbReference type="EMBL" id="KAK4310451.1"/>
    </source>
</evidence>
<accession>A0AAE1PM96</accession>
<keyword evidence="3" id="KW-1185">Reference proteome</keyword>
<sequence length="77" mass="8884">MEAEAACRLWGRSTELRLRYTTFLGDGDSNTYLAIQQLNQYGFPVKKDECINHVSKRLGTRLRKLKKEMTTTVTTKT</sequence>
<gene>
    <name evidence="2" type="ORF">Pmani_017980</name>
</gene>
<feature type="domain" description="Mutator-like transposase" evidence="1">
    <location>
        <begin position="1"/>
        <end position="72"/>
    </location>
</feature>
<dbReference type="InterPro" id="IPR049012">
    <property type="entry name" value="Mutator_transp_dom"/>
</dbReference>
<dbReference type="AlphaFoldDB" id="A0AAE1PM96"/>
<protein>
    <recommendedName>
        <fullName evidence="1">Mutator-like transposase domain-containing protein</fullName>
    </recommendedName>
</protein>
<evidence type="ECO:0000313" key="3">
    <source>
        <dbReference type="Proteomes" id="UP001292094"/>
    </source>
</evidence>
<comment type="caution">
    <text evidence="2">The sequence shown here is derived from an EMBL/GenBank/DDBJ whole genome shotgun (WGS) entry which is preliminary data.</text>
</comment>
<name>A0AAE1PM96_9EUCA</name>
<evidence type="ECO:0000259" key="1">
    <source>
        <dbReference type="Pfam" id="PF20700"/>
    </source>
</evidence>
<dbReference type="EMBL" id="JAWZYT010001636">
    <property type="protein sequence ID" value="KAK4310451.1"/>
    <property type="molecule type" value="Genomic_DNA"/>
</dbReference>
<dbReference type="Pfam" id="PF20700">
    <property type="entry name" value="Mutator"/>
    <property type="match status" value="1"/>
</dbReference>
<proteinExistence type="predicted"/>